<comment type="caution">
    <text evidence="5">The sequence shown here is derived from an EMBL/GenBank/DDBJ whole genome shotgun (WGS) entry which is preliminary data.</text>
</comment>
<gene>
    <name evidence="5" type="ORF">Hsar01_02294</name>
</gene>
<feature type="domain" description="GFO/IDH/MocA-like oxidoreductase" evidence="4">
    <location>
        <begin position="160"/>
        <end position="287"/>
    </location>
</feature>
<dbReference type="InterPro" id="IPR055170">
    <property type="entry name" value="GFO_IDH_MocA-like_dom"/>
</dbReference>
<evidence type="ECO:0000313" key="5">
    <source>
        <dbReference type="EMBL" id="GAA5483067.1"/>
    </source>
</evidence>
<evidence type="ECO:0000259" key="3">
    <source>
        <dbReference type="Pfam" id="PF01408"/>
    </source>
</evidence>
<evidence type="ECO:0000259" key="4">
    <source>
        <dbReference type="Pfam" id="PF22725"/>
    </source>
</evidence>
<keyword evidence="6" id="KW-1185">Reference proteome</keyword>
<dbReference type="PANTHER" id="PTHR43818">
    <property type="entry name" value="BCDNA.GH03377"/>
    <property type="match status" value="1"/>
</dbReference>
<name>A0ABP9UQV8_9BACT</name>
<sequence>MRCMAGKPTLLAALALAASVVPGTADEPLRIGIAGMSHGHVAGLLAAARDRADLQIVGVWETDARLFDRLADAYGLDASLRHDELGEMLDACKPEAVSGMGSIRSHRKVVEACAPRRIPVLLEKPLAFSIEDADRCVELSEQYGTPILTNYETSWYASVHEAERIARSGEYGDIIRMVFRHGHRGPWEIGCSSEFLRWLTDPKENGGGAVIDFGCYGAVIATRLMDGQKPESVQAVRRQIKTGIYPDVDDDATILLAYPHTTAVIEASWNWPHDLKEMDIYLSGASLHAGKWDALSLRKSGEAEATPLAPPPVRPFGDEWSYLKAVAHDGAEIEPLSSLPVNHTVVWILDQARKVPMK</sequence>
<dbReference type="InterPro" id="IPR036291">
    <property type="entry name" value="NAD(P)-bd_dom_sf"/>
</dbReference>
<keyword evidence="2" id="KW-0732">Signal</keyword>
<feature type="signal peptide" evidence="2">
    <location>
        <begin position="1"/>
        <end position="25"/>
    </location>
</feature>
<evidence type="ECO:0000313" key="6">
    <source>
        <dbReference type="Proteomes" id="UP001476282"/>
    </source>
</evidence>
<evidence type="ECO:0000256" key="1">
    <source>
        <dbReference type="ARBA" id="ARBA00023002"/>
    </source>
</evidence>
<dbReference type="Proteomes" id="UP001476282">
    <property type="component" value="Unassembled WGS sequence"/>
</dbReference>
<protein>
    <recommendedName>
        <fullName evidence="7">Oxidoreductase</fullName>
    </recommendedName>
</protein>
<dbReference type="Pfam" id="PF01408">
    <property type="entry name" value="GFO_IDH_MocA"/>
    <property type="match status" value="1"/>
</dbReference>
<dbReference type="Pfam" id="PF22725">
    <property type="entry name" value="GFO_IDH_MocA_C3"/>
    <property type="match status" value="1"/>
</dbReference>
<dbReference type="SUPFAM" id="SSF55347">
    <property type="entry name" value="Glyceraldehyde-3-phosphate dehydrogenase-like, C-terminal domain"/>
    <property type="match status" value="1"/>
</dbReference>
<evidence type="ECO:0008006" key="7">
    <source>
        <dbReference type="Google" id="ProtNLM"/>
    </source>
</evidence>
<dbReference type="InterPro" id="IPR050463">
    <property type="entry name" value="Gfo/Idh/MocA_oxidrdct_glycsds"/>
</dbReference>
<organism evidence="5 6">
    <name type="scientific">Haloferula sargassicola</name>
    <dbReference type="NCBI Taxonomy" id="490096"/>
    <lineage>
        <taxon>Bacteria</taxon>
        <taxon>Pseudomonadati</taxon>
        <taxon>Verrucomicrobiota</taxon>
        <taxon>Verrucomicrobiia</taxon>
        <taxon>Verrucomicrobiales</taxon>
        <taxon>Verrucomicrobiaceae</taxon>
        <taxon>Haloferula</taxon>
    </lineage>
</organism>
<dbReference type="EMBL" id="BAABRI010000011">
    <property type="protein sequence ID" value="GAA5483067.1"/>
    <property type="molecule type" value="Genomic_DNA"/>
</dbReference>
<dbReference type="InterPro" id="IPR000683">
    <property type="entry name" value="Gfo/Idh/MocA-like_OxRdtase_N"/>
</dbReference>
<feature type="domain" description="Gfo/Idh/MocA-like oxidoreductase N-terminal" evidence="3">
    <location>
        <begin position="30"/>
        <end position="147"/>
    </location>
</feature>
<proteinExistence type="predicted"/>
<dbReference type="Gene3D" id="3.30.360.10">
    <property type="entry name" value="Dihydrodipicolinate Reductase, domain 2"/>
    <property type="match status" value="1"/>
</dbReference>
<keyword evidence="1" id="KW-0560">Oxidoreductase</keyword>
<accession>A0ABP9UQV8</accession>
<dbReference type="Gene3D" id="3.40.50.720">
    <property type="entry name" value="NAD(P)-binding Rossmann-like Domain"/>
    <property type="match status" value="1"/>
</dbReference>
<feature type="chain" id="PRO_5045594915" description="Oxidoreductase" evidence="2">
    <location>
        <begin position="26"/>
        <end position="358"/>
    </location>
</feature>
<reference evidence="5 6" key="1">
    <citation type="submission" date="2024-02" db="EMBL/GenBank/DDBJ databases">
        <title>Haloferula sargassicola NBRC 104335.</title>
        <authorList>
            <person name="Ichikawa N."/>
            <person name="Katano-Makiyama Y."/>
            <person name="Hidaka K."/>
        </authorList>
    </citation>
    <scope>NUCLEOTIDE SEQUENCE [LARGE SCALE GENOMIC DNA]</scope>
    <source>
        <strain evidence="5 6">NBRC 104335</strain>
    </source>
</reference>
<dbReference type="PANTHER" id="PTHR43818:SF11">
    <property type="entry name" value="BCDNA.GH03377"/>
    <property type="match status" value="1"/>
</dbReference>
<evidence type="ECO:0000256" key="2">
    <source>
        <dbReference type="SAM" id="SignalP"/>
    </source>
</evidence>
<dbReference type="SUPFAM" id="SSF51735">
    <property type="entry name" value="NAD(P)-binding Rossmann-fold domains"/>
    <property type="match status" value="1"/>
</dbReference>